<sequence length="249" mass="27714">MSKLFLPLLSILLFTAHGADLGPSLANRCYSCLFNNTSPTRMPNATTLYFCGGLNRCFNASTDLNRSCTYNATDWMECPMRKGCITESWKVATAQKSATPKNDWIIINEGTNGQYQYNLYEIPPQTRCQFAIVNALFTEQAPASFKLLQDISRSYNHSTNASLPSASIRPLKLYTSLTYNSSTLILPNKTSSLQSVPSSTNQTVENGNFTYVVVVNDSPDQRLGFTVMYSQSAVLGVMYISIMIIMMFQ</sequence>
<keyword evidence="1" id="KW-0472">Membrane</keyword>
<dbReference type="AlphaFoldDB" id="A0A8J8NJK1"/>
<feature type="chain" id="PRO_5035293896" evidence="2">
    <location>
        <begin position="19"/>
        <end position="249"/>
    </location>
</feature>
<evidence type="ECO:0000313" key="3">
    <source>
        <dbReference type="EMBL" id="TNV75884.1"/>
    </source>
</evidence>
<name>A0A8J8NJK1_HALGN</name>
<reference evidence="3" key="1">
    <citation type="submission" date="2019-06" db="EMBL/GenBank/DDBJ databases">
        <authorList>
            <person name="Zheng W."/>
        </authorList>
    </citation>
    <scope>NUCLEOTIDE SEQUENCE</scope>
    <source>
        <strain evidence="3">QDHG01</strain>
    </source>
</reference>
<gene>
    <name evidence="3" type="ORF">FGO68_gene6046</name>
</gene>
<evidence type="ECO:0000256" key="2">
    <source>
        <dbReference type="SAM" id="SignalP"/>
    </source>
</evidence>
<dbReference type="Proteomes" id="UP000785679">
    <property type="component" value="Unassembled WGS sequence"/>
</dbReference>
<evidence type="ECO:0000313" key="4">
    <source>
        <dbReference type="Proteomes" id="UP000785679"/>
    </source>
</evidence>
<comment type="caution">
    <text evidence="3">The sequence shown here is derived from an EMBL/GenBank/DDBJ whole genome shotgun (WGS) entry which is preliminary data.</text>
</comment>
<keyword evidence="2" id="KW-0732">Signal</keyword>
<organism evidence="3 4">
    <name type="scientific">Halteria grandinella</name>
    <dbReference type="NCBI Taxonomy" id="5974"/>
    <lineage>
        <taxon>Eukaryota</taxon>
        <taxon>Sar</taxon>
        <taxon>Alveolata</taxon>
        <taxon>Ciliophora</taxon>
        <taxon>Intramacronucleata</taxon>
        <taxon>Spirotrichea</taxon>
        <taxon>Stichotrichia</taxon>
        <taxon>Sporadotrichida</taxon>
        <taxon>Halteriidae</taxon>
        <taxon>Halteria</taxon>
    </lineage>
</organism>
<keyword evidence="4" id="KW-1185">Reference proteome</keyword>
<keyword evidence="1" id="KW-1133">Transmembrane helix</keyword>
<feature type="signal peptide" evidence="2">
    <location>
        <begin position="1"/>
        <end position="18"/>
    </location>
</feature>
<keyword evidence="1" id="KW-0812">Transmembrane</keyword>
<feature type="transmembrane region" description="Helical" evidence="1">
    <location>
        <begin position="228"/>
        <end position="248"/>
    </location>
</feature>
<proteinExistence type="predicted"/>
<protein>
    <submittedName>
        <fullName evidence="3">Uncharacterized protein</fullName>
    </submittedName>
</protein>
<dbReference type="EMBL" id="RRYP01014625">
    <property type="protein sequence ID" value="TNV75884.1"/>
    <property type="molecule type" value="Genomic_DNA"/>
</dbReference>
<accession>A0A8J8NJK1</accession>
<evidence type="ECO:0000256" key="1">
    <source>
        <dbReference type="SAM" id="Phobius"/>
    </source>
</evidence>